<dbReference type="PATRIC" id="fig|33935.3.peg.4706"/>
<evidence type="ECO:0000313" key="3">
    <source>
        <dbReference type="Proteomes" id="UP000037977"/>
    </source>
</evidence>
<keyword evidence="3" id="KW-1185">Reference proteome</keyword>
<reference evidence="2 3" key="1">
    <citation type="submission" date="2015-07" db="EMBL/GenBank/DDBJ databases">
        <title>Genome sequencing project for genomic taxonomy and phylogenomics of Bacillus-like bacteria.</title>
        <authorList>
            <person name="Liu B."/>
            <person name="Wang J."/>
            <person name="Zhu Y."/>
            <person name="Liu G."/>
            <person name="Chen Q."/>
            <person name="Chen Z."/>
            <person name="Che J."/>
            <person name="Ge C."/>
            <person name="Shi H."/>
            <person name="Pan Z."/>
            <person name="Liu X."/>
        </authorList>
    </citation>
    <scope>NUCLEOTIDE SEQUENCE [LARGE SCALE GENOMIC DNA]</scope>
    <source>
        <strain evidence="2 3">DSM 54</strain>
    </source>
</reference>
<dbReference type="Pfam" id="PF07484">
    <property type="entry name" value="Collar"/>
    <property type="match status" value="1"/>
</dbReference>
<dbReference type="InterPro" id="IPR011083">
    <property type="entry name" value="Phage_tail_collar_dom"/>
</dbReference>
<name>A0A0M9DM99_9BACI</name>
<evidence type="ECO:0000259" key="1">
    <source>
        <dbReference type="Pfam" id="PF07484"/>
    </source>
</evidence>
<comment type="caution">
    <text evidence="2">The sequence shown here is derived from an EMBL/GenBank/DDBJ whole genome shotgun (WGS) entry which is preliminary data.</text>
</comment>
<dbReference type="OrthoDB" id="9810174at2"/>
<dbReference type="InterPro" id="IPR037053">
    <property type="entry name" value="Phage_tail_collar_dom_sf"/>
</dbReference>
<protein>
    <submittedName>
        <fullName evidence="2">Phage tail collar protein</fullName>
    </submittedName>
</protein>
<gene>
    <name evidence="2" type="ORF">ADM90_02560</name>
</gene>
<dbReference type="AlphaFoldDB" id="A0A0M9DM99"/>
<dbReference type="Proteomes" id="UP000037977">
    <property type="component" value="Unassembled WGS sequence"/>
</dbReference>
<dbReference type="RefSeq" id="WP_053993501.1">
    <property type="nucleotide sequence ID" value="NZ_CP065643.1"/>
</dbReference>
<dbReference type="EMBL" id="LGCI01000003">
    <property type="protein sequence ID" value="KOY83799.1"/>
    <property type="molecule type" value="Genomic_DNA"/>
</dbReference>
<sequence length="230" mass="23912">MDAFIGTILPWSTDWAPRGWFLCQGQELQIREHAALYAIVGLKYGGNGSTTFKLPDLRGRVLVGMGQGEGLTNRPIGQKGGSEEVTLLTSQIPPHNHSVTLNNTFSAGISGGSISNGTCEVTVNLPNNATTVAGNATSVPSSNTCLGVARTTANQPINIYSTNTPDTTLQPNSVQATGTVAGTVTGTVNGTVTGTVNTGVTGSGTPVANMQPYLILNYIICYQGIFPDRP</sequence>
<evidence type="ECO:0000313" key="2">
    <source>
        <dbReference type="EMBL" id="KOY83799.1"/>
    </source>
</evidence>
<organism evidence="2 3">
    <name type="scientific">Lysinibacillus macroides</name>
    <dbReference type="NCBI Taxonomy" id="33935"/>
    <lineage>
        <taxon>Bacteria</taxon>
        <taxon>Bacillati</taxon>
        <taxon>Bacillota</taxon>
        <taxon>Bacilli</taxon>
        <taxon>Bacillales</taxon>
        <taxon>Bacillaceae</taxon>
        <taxon>Lysinibacillus</taxon>
    </lineage>
</organism>
<feature type="domain" description="Phage tail collar" evidence="1">
    <location>
        <begin position="6"/>
        <end position="61"/>
    </location>
</feature>
<dbReference type="SUPFAM" id="SSF88874">
    <property type="entry name" value="Receptor-binding domain of short tail fibre protein gp12"/>
    <property type="match status" value="1"/>
</dbReference>
<proteinExistence type="predicted"/>
<dbReference type="Gene3D" id="3.90.1340.10">
    <property type="entry name" value="Phage tail collar domain"/>
    <property type="match status" value="1"/>
</dbReference>
<dbReference type="STRING" id="33935.ADM90_02560"/>
<accession>A0A0M9DM99</accession>